<evidence type="ECO:0000313" key="1">
    <source>
        <dbReference type="EMBL" id="KKN68035.1"/>
    </source>
</evidence>
<organism evidence="1">
    <name type="scientific">marine sediment metagenome</name>
    <dbReference type="NCBI Taxonomy" id="412755"/>
    <lineage>
        <taxon>unclassified sequences</taxon>
        <taxon>metagenomes</taxon>
        <taxon>ecological metagenomes</taxon>
    </lineage>
</organism>
<name>A0A0F9SGL7_9ZZZZ</name>
<comment type="caution">
    <text evidence="1">The sequence shown here is derived from an EMBL/GenBank/DDBJ whole genome shotgun (WGS) entry which is preliminary data.</text>
</comment>
<gene>
    <name evidence="1" type="ORF">LCGC14_0455910</name>
</gene>
<reference evidence="1" key="1">
    <citation type="journal article" date="2015" name="Nature">
        <title>Complex archaea that bridge the gap between prokaryotes and eukaryotes.</title>
        <authorList>
            <person name="Spang A."/>
            <person name="Saw J.H."/>
            <person name="Jorgensen S.L."/>
            <person name="Zaremba-Niedzwiedzka K."/>
            <person name="Martijn J."/>
            <person name="Lind A.E."/>
            <person name="van Eijk R."/>
            <person name="Schleper C."/>
            <person name="Guy L."/>
            <person name="Ettema T.J."/>
        </authorList>
    </citation>
    <scope>NUCLEOTIDE SEQUENCE</scope>
</reference>
<proteinExistence type="predicted"/>
<protein>
    <submittedName>
        <fullName evidence="1">Uncharacterized protein</fullName>
    </submittedName>
</protein>
<accession>A0A0F9SGL7</accession>
<sequence length="147" mass="17579">MPSDTNRRLNIFERRGWCPVRYAHHPKPIKDALRKLGLRPQIKQCFANSQRFFMGATWLDLEYYEGYITTIIPMPHGWLLWEEQLIDLTLDYGPDEIEYHGSTVYTRDEVRKNMVRTMQWCVMDDRVLHSHHPRSDEIEAMRAEGSR</sequence>
<dbReference type="AlphaFoldDB" id="A0A0F9SGL7"/>
<dbReference type="EMBL" id="LAZR01000460">
    <property type="protein sequence ID" value="KKN68035.1"/>
    <property type="molecule type" value="Genomic_DNA"/>
</dbReference>